<feature type="domain" description="Costars" evidence="2">
    <location>
        <begin position="36"/>
        <end position="95"/>
    </location>
</feature>
<proteinExistence type="predicted"/>
<dbReference type="GO" id="GO:0003779">
    <property type="term" value="F:actin binding"/>
    <property type="evidence" value="ECO:0007669"/>
    <property type="project" value="InterPro"/>
</dbReference>
<dbReference type="InterPro" id="IPR026111">
    <property type="entry name" value="Abra"/>
</dbReference>
<dbReference type="Gene3D" id="1.10.10.1540">
    <property type="entry name" value="Costar domain"/>
    <property type="match status" value="1"/>
</dbReference>
<reference evidence="4" key="1">
    <citation type="submission" date="2016-11" db="UniProtKB">
        <authorList>
            <consortium name="WormBaseParasite"/>
        </authorList>
    </citation>
    <scope>IDENTIFICATION</scope>
</reference>
<evidence type="ECO:0000313" key="3">
    <source>
        <dbReference type="Proteomes" id="UP000095283"/>
    </source>
</evidence>
<feature type="transmembrane region" description="Helical" evidence="1">
    <location>
        <begin position="89"/>
        <end position="109"/>
    </location>
</feature>
<dbReference type="GO" id="GO:0045944">
    <property type="term" value="P:positive regulation of transcription by RNA polymerase II"/>
    <property type="evidence" value="ECO:0007669"/>
    <property type="project" value="TreeGrafter"/>
</dbReference>
<dbReference type="GO" id="GO:0035025">
    <property type="term" value="P:positive regulation of Rho protein signal transduction"/>
    <property type="evidence" value="ECO:0007669"/>
    <property type="project" value="InterPro"/>
</dbReference>
<dbReference type="AlphaFoldDB" id="A0A1I7WVF0"/>
<dbReference type="InterPro" id="IPR038095">
    <property type="entry name" value="Costars_sf"/>
</dbReference>
<evidence type="ECO:0000313" key="4">
    <source>
        <dbReference type="WBParaSite" id="Hba_09140"/>
    </source>
</evidence>
<keyword evidence="1" id="KW-0472">Membrane</keyword>
<keyword evidence="1" id="KW-0812">Transmembrane</keyword>
<keyword evidence="3" id="KW-1185">Reference proteome</keyword>
<dbReference type="PANTHER" id="PTHR22739:SF18">
    <property type="entry name" value="COSTARS DOMAIN-CONTAINING PROTEIN"/>
    <property type="match status" value="1"/>
</dbReference>
<protein>
    <submittedName>
        <fullName evidence="4">Conserved oligomeric Golgi complex subunit 3</fullName>
    </submittedName>
</protein>
<evidence type="ECO:0000256" key="1">
    <source>
        <dbReference type="SAM" id="Phobius"/>
    </source>
</evidence>
<keyword evidence="1" id="KW-1133">Transmembrane helix</keyword>
<feature type="transmembrane region" description="Helical" evidence="1">
    <location>
        <begin position="121"/>
        <end position="151"/>
    </location>
</feature>
<dbReference type="InterPro" id="IPR027817">
    <property type="entry name" value="Costars_dom"/>
</dbReference>
<dbReference type="Pfam" id="PF14705">
    <property type="entry name" value="Costars"/>
    <property type="match status" value="1"/>
</dbReference>
<accession>A0A1I7WVF0</accession>
<dbReference type="GO" id="GO:0030017">
    <property type="term" value="C:sarcomere"/>
    <property type="evidence" value="ECO:0007669"/>
    <property type="project" value="TreeGrafter"/>
</dbReference>
<sequence length="433" mass="48882">MDSIFPAYGQRPIIEFEYGTPKPGTLTEKRAKTASMHIGNEMLYLCEIINNYGYESSDGKIRIKFGKLFSVYQFISDKSYLDLSSVSRFVVLFYLVLGHAVSCSCVFIYEFYVGMLSQKAVFAILGCLLISTGSINIYFFSSIMHFVYMLFRHNINCSPLFITKVLEMPYCLFYKRDGSMGPCIPPLFCTVSDSCDSTCSNQHALLDAQRLPDSLSDLPGCMTVATAGNVTLGGTIHSFTQAFTLIVEDGKYKVAFAYSIHMEISLKSKFFRQLYIRKMPPVVLSGGSVLADALATVVREARDQELPLVERQEAPEVVALRANMKRLRILKERIGMCQKVLNRFAQADIIMKKLNNTSKLSVTGQTFTSILASIDECLSFLRQHPEYKESAVYIAKYEQCLSRFVLEYQKKSPLRNMLCFSCATKTTHFLITL</sequence>
<dbReference type="SMART" id="SM01283">
    <property type="entry name" value="Costars"/>
    <property type="match status" value="1"/>
</dbReference>
<dbReference type="InterPro" id="IPR048320">
    <property type="entry name" value="COG3_N"/>
</dbReference>
<evidence type="ECO:0000259" key="2">
    <source>
        <dbReference type="SMART" id="SM01283"/>
    </source>
</evidence>
<organism evidence="3 4">
    <name type="scientific">Heterorhabditis bacteriophora</name>
    <name type="common">Entomopathogenic nematode worm</name>
    <dbReference type="NCBI Taxonomy" id="37862"/>
    <lineage>
        <taxon>Eukaryota</taxon>
        <taxon>Metazoa</taxon>
        <taxon>Ecdysozoa</taxon>
        <taxon>Nematoda</taxon>
        <taxon>Chromadorea</taxon>
        <taxon>Rhabditida</taxon>
        <taxon>Rhabditina</taxon>
        <taxon>Rhabditomorpha</taxon>
        <taxon>Strongyloidea</taxon>
        <taxon>Heterorhabditidae</taxon>
        <taxon>Heterorhabditis</taxon>
    </lineage>
</organism>
<dbReference type="WBParaSite" id="Hba_09140">
    <property type="protein sequence ID" value="Hba_09140"/>
    <property type="gene ID" value="Hba_09140"/>
</dbReference>
<dbReference type="Pfam" id="PF04136">
    <property type="entry name" value="COG3_N"/>
    <property type="match status" value="1"/>
</dbReference>
<dbReference type="Proteomes" id="UP000095283">
    <property type="component" value="Unplaced"/>
</dbReference>
<dbReference type="PANTHER" id="PTHR22739">
    <property type="entry name" value="STRIATED MUSCLE ACTIVATOR OF RHO-DEPENDENT SIGNALING-RELATED"/>
    <property type="match status" value="1"/>
</dbReference>
<name>A0A1I7WVF0_HETBA</name>